<dbReference type="Gene3D" id="4.10.860.10">
    <property type="entry name" value="UVR domain"/>
    <property type="match status" value="1"/>
</dbReference>
<reference evidence="17 18" key="1">
    <citation type="journal article" date="2016" name="Nat. Commun.">
        <title>Thousands of microbial genomes shed light on interconnected biogeochemical processes in an aquifer system.</title>
        <authorList>
            <person name="Anantharaman K."/>
            <person name="Brown C.T."/>
            <person name="Hug L.A."/>
            <person name="Sharon I."/>
            <person name="Castelle C.J."/>
            <person name="Probst A.J."/>
            <person name="Thomas B.C."/>
            <person name="Singh A."/>
            <person name="Wilkins M.J."/>
            <person name="Karaoz U."/>
            <person name="Brodie E.L."/>
            <person name="Williams K.H."/>
            <person name="Hubbard S.S."/>
            <person name="Banfield J.F."/>
        </authorList>
    </citation>
    <scope>NUCLEOTIDE SEQUENCE [LARGE SCALE GENOMIC DNA]</scope>
</reference>
<dbReference type="Pfam" id="PF00271">
    <property type="entry name" value="Helicase_C"/>
    <property type="match status" value="1"/>
</dbReference>
<dbReference type="GO" id="GO:0005737">
    <property type="term" value="C:cytoplasm"/>
    <property type="evidence" value="ECO:0007669"/>
    <property type="project" value="UniProtKB-SubCell"/>
</dbReference>
<dbReference type="CDD" id="cd17916">
    <property type="entry name" value="DEXHc_UvrB"/>
    <property type="match status" value="1"/>
</dbReference>
<proteinExistence type="inferred from homology"/>
<evidence type="ECO:0000259" key="14">
    <source>
        <dbReference type="PROSITE" id="PS50151"/>
    </source>
</evidence>
<keyword evidence="8 12" id="KW-0267">Excision nuclease</keyword>
<protein>
    <recommendedName>
        <fullName evidence="11 12">UvrABC system protein B</fullName>
        <shortName evidence="12">Protein UvrB</shortName>
    </recommendedName>
    <alternativeName>
        <fullName evidence="12">Excinuclease ABC subunit B</fullName>
    </alternativeName>
</protein>
<comment type="similarity">
    <text evidence="2 12 13">Belongs to the UvrB family.</text>
</comment>
<feature type="domain" description="UVR" evidence="14">
    <location>
        <begin position="621"/>
        <end position="656"/>
    </location>
</feature>
<keyword evidence="4 12" id="KW-0547">Nucleotide-binding</keyword>
<dbReference type="PROSITE" id="PS51194">
    <property type="entry name" value="HELICASE_CTER"/>
    <property type="match status" value="1"/>
</dbReference>
<dbReference type="PROSITE" id="PS50151">
    <property type="entry name" value="UVR"/>
    <property type="match status" value="1"/>
</dbReference>
<keyword evidence="12 13" id="KW-0742">SOS response</keyword>
<dbReference type="InterPro" id="IPR006935">
    <property type="entry name" value="Helicase/UvrB_N"/>
</dbReference>
<dbReference type="Pfam" id="PF17757">
    <property type="entry name" value="UvrB_inter"/>
    <property type="match status" value="1"/>
</dbReference>
<evidence type="ECO:0000256" key="6">
    <source>
        <dbReference type="ARBA" id="ARBA00022769"/>
    </source>
</evidence>
<evidence type="ECO:0000256" key="8">
    <source>
        <dbReference type="ARBA" id="ARBA00022881"/>
    </source>
</evidence>
<dbReference type="Pfam" id="PF12344">
    <property type="entry name" value="UvrB"/>
    <property type="match status" value="1"/>
</dbReference>
<dbReference type="SMART" id="SM00487">
    <property type="entry name" value="DEXDc"/>
    <property type="match status" value="1"/>
</dbReference>
<dbReference type="Proteomes" id="UP000178493">
    <property type="component" value="Unassembled WGS sequence"/>
</dbReference>
<feature type="short sequence motif" description="Beta-hairpin" evidence="12">
    <location>
        <begin position="91"/>
        <end position="114"/>
    </location>
</feature>
<dbReference type="Pfam" id="PF02151">
    <property type="entry name" value="UVR"/>
    <property type="match status" value="1"/>
</dbReference>
<evidence type="ECO:0000256" key="9">
    <source>
        <dbReference type="ARBA" id="ARBA00023204"/>
    </source>
</evidence>
<dbReference type="HAMAP" id="MF_00204">
    <property type="entry name" value="UvrB"/>
    <property type="match status" value="1"/>
</dbReference>
<evidence type="ECO:0000313" key="17">
    <source>
        <dbReference type="EMBL" id="OGY24704.1"/>
    </source>
</evidence>
<dbReference type="AlphaFoldDB" id="A0A1G1WAQ8"/>
<dbReference type="InterPro" id="IPR036876">
    <property type="entry name" value="UVR_dom_sf"/>
</dbReference>
<dbReference type="GO" id="GO:0009381">
    <property type="term" value="F:excinuclease ABC activity"/>
    <property type="evidence" value="ECO:0007669"/>
    <property type="project" value="UniProtKB-UniRule"/>
</dbReference>
<evidence type="ECO:0000259" key="16">
    <source>
        <dbReference type="PROSITE" id="PS51194"/>
    </source>
</evidence>
<dbReference type="InterPro" id="IPR004807">
    <property type="entry name" value="UvrB"/>
</dbReference>
<comment type="subunit">
    <text evidence="10 12 13">Forms a heterotetramer with UvrA during the search for lesions. Interacts with UvrC in an incision complex.</text>
</comment>
<dbReference type="InterPro" id="IPR014001">
    <property type="entry name" value="Helicase_ATP-bd"/>
</dbReference>
<dbReference type="GO" id="GO:0003677">
    <property type="term" value="F:DNA binding"/>
    <property type="evidence" value="ECO:0007669"/>
    <property type="project" value="UniProtKB-UniRule"/>
</dbReference>
<dbReference type="InterPro" id="IPR027417">
    <property type="entry name" value="P-loop_NTPase"/>
</dbReference>
<evidence type="ECO:0000256" key="5">
    <source>
        <dbReference type="ARBA" id="ARBA00022763"/>
    </source>
</evidence>
<dbReference type="EMBL" id="MHCO01000007">
    <property type="protein sequence ID" value="OGY24704.1"/>
    <property type="molecule type" value="Genomic_DNA"/>
</dbReference>
<evidence type="ECO:0000256" key="11">
    <source>
        <dbReference type="ARBA" id="ARBA00029504"/>
    </source>
</evidence>
<evidence type="ECO:0000256" key="4">
    <source>
        <dbReference type="ARBA" id="ARBA00022741"/>
    </source>
</evidence>
<evidence type="ECO:0000256" key="7">
    <source>
        <dbReference type="ARBA" id="ARBA00022840"/>
    </source>
</evidence>
<evidence type="ECO:0000256" key="12">
    <source>
        <dbReference type="HAMAP-Rule" id="MF_00204"/>
    </source>
</evidence>
<comment type="domain">
    <text evidence="12">The beta-hairpin motif is involved in DNA binding.</text>
</comment>
<comment type="subcellular location">
    <subcellularLocation>
        <location evidence="1 12 13">Cytoplasm</location>
    </subcellularLocation>
</comment>
<keyword evidence="7 12" id="KW-0067">ATP-binding</keyword>
<keyword evidence="5 12" id="KW-0227">DNA damage</keyword>
<dbReference type="SMART" id="SM00490">
    <property type="entry name" value="HELICc"/>
    <property type="match status" value="1"/>
</dbReference>
<dbReference type="PANTHER" id="PTHR24029">
    <property type="entry name" value="UVRABC SYSTEM PROTEIN B"/>
    <property type="match status" value="1"/>
</dbReference>
<keyword evidence="9 12" id="KW-0234">DNA repair</keyword>
<organism evidence="17 18">
    <name type="scientific">Candidatus Woykebacteria bacterium GWB1_45_5</name>
    <dbReference type="NCBI Taxonomy" id="1802592"/>
    <lineage>
        <taxon>Bacteria</taxon>
        <taxon>Candidatus Woykeibacteriota</taxon>
    </lineage>
</organism>
<dbReference type="InterPro" id="IPR001650">
    <property type="entry name" value="Helicase_C-like"/>
</dbReference>
<keyword evidence="6 12" id="KW-0228">DNA excision</keyword>
<comment type="caution">
    <text evidence="17">The sequence shown here is derived from an EMBL/GenBank/DDBJ whole genome shotgun (WGS) entry which is preliminary data.</text>
</comment>
<gene>
    <name evidence="12" type="primary">uvrB</name>
    <name evidence="17" type="ORF">A2126_02530</name>
</gene>
<evidence type="ECO:0000313" key="18">
    <source>
        <dbReference type="Proteomes" id="UP000178493"/>
    </source>
</evidence>
<dbReference type="GO" id="GO:0009380">
    <property type="term" value="C:excinuclease repair complex"/>
    <property type="evidence" value="ECO:0007669"/>
    <property type="project" value="InterPro"/>
</dbReference>
<dbReference type="SUPFAM" id="SSF52540">
    <property type="entry name" value="P-loop containing nucleoside triphosphate hydrolases"/>
    <property type="match status" value="2"/>
</dbReference>
<dbReference type="SUPFAM" id="SSF46600">
    <property type="entry name" value="C-terminal UvrC-binding domain of UvrB"/>
    <property type="match status" value="1"/>
</dbReference>
<dbReference type="CDD" id="cd18790">
    <property type="entry name" value="SF2_C_UvrB"/>
    <property type="match status" value="1"/>
</dbReference>
<dbReference type="GO" id="GO:0005524">
    <property type="term" value="F:ATP binding"/>
    <property type="evidence" value="ECO:0007669"/>
    <property type="project" value="UniProtKB-UniRule"/>
</dbReference>
<keyword evidence="3 12" id="KW-0963">Cytoplasm</keyword>
<dbReference type="GO" id="GO:0006289">
    <property type="term" value="P:nucleotide-excision repair"/>
    <property type="evidence" value="ECO:0007669"/>
    <property type="project" value="UniProtKB-UniRule"/>
</dbReference>
<feature type="domain" description="Helicase ATP-binding" evidence="15">
    <location>
        <begin position="25"/>
        <end position="161"/>
    </location>
</feature>
<dbReference type="InterPro" id="IPR024759">
    <property type="entry name" value="UvrB_YAD/RRR_dom"/>
</dbReference>
<dbReference type="GO" id="GO:0009432">
    <property type="term" value="P:SOS response"/>
    <property type="evidence" value="ECO:0007669"/>
    <property type="project" value="UniProtKB-UniRule"/>
</dbReference>
<dbReference type="InterPro" id="IPR001943">
    <property type="entry name" value="UVR_dom"/>
</dbReference>
<evidence type="ECO:0000256" key="1">
    <source>
        <dbReference type="ARBA" id="ARBA00004496"/>
    </source>
</evidence>
<comment type="function">
    <text evidence="12">The UvrABC repair system catalyzes the recognition and processing of DNA lesions. A damage recognition complex composed of 2 UvrA and 2 UvrB subunits scans DNA for abnormalities. Upon binding of the UvrA(2)B(2) complex to a putative damaged site, the DNA wraps around one UvrB monomer. DNA wrap is dependent on ATP binding by UvrB and probably causes local melting of the DNA helix, facilitating insertion of UvrB beta-hairpin between the DNA strands. Then UvrB probes one DNA strand for the presence of a lesion. If a lesion is found the UvrA subunits dissociate and the UvrB-DNA preincision complex is formed. This complex is subsequently bound by UvrC and the second UvrB is released. If no lesion is found, the DNA wraps around the other UvrB subunit that will check the other stand for damage.</text>
</comment>
<feature type="binding site" evidence="12">
    <location>
        <begin position="38"/>
        <end position="45"/>
    </location>
    <ligand>
        <name>ATP</name>
        <dbReference type="ChEBI" id="CHEBI:30616"/>
    </ligand>
</feature>
<dbReference type="Pfam" id="PF04851">
    <property type="entry name" value="ResIII"/>
    <property type="match status" value="1"/>
</dbReference>
<accession>A0A1G1WAQ8</accession>
<dbReference type="GO" id="GO:0016887">
    <property type="term" value="F:ATP hydrolysis activity"/>
    <property type="evidence" value="ECO:0007669"/>
    <property type="project" value="InterPro"/>
</dbReference>
<evidence type="ECO:0000256" key="3">
    <source>
        <dbReference type="ARBA" id="ARBA00022490"/>
    </source>
</evidence>
<dbReference type="PROSITE" id="PS51192">
    <property type="entry name" value="HELICASE_ATP_BIND_1"/>
    <property type="match status" value="1"/>
</dbReference>
<dbReference type="Gene3D" id="3.40.50.300">
    <property type="entry name" value="P-loop containing nucleotide triphosphate hydrolases"/>
    <property type="match status" value="3"/>
</dbReference>
<name>A0A1G1WAQ8_9BACT</name>
<evidence type="ECO:0000256" key="10">
    <source>
        <dbReference type="ARBA" id="ARBA00026033"/>
    </source>
</evidence>
<dbReference type="PANTHER" id="PTHR24029:SF0">
    <property type="entry name" value="UVRABC SYSTEM PROTEIN B"/>
    <property type="match status" value="1"/>
</dbReference>
<dbReference type="InterPro" id="IPR041471">
    <property type="entry name" value="UvrB_inter"/>
</dbReference>
<feature type="domain" description="Helicase C-terminal" evidence="16">
    <location>
        <begin position="428"/>
        <end position="590"/>
    </location>
</feature>
<evidence type="ECO:0000259" key="15">
    <source>
        <dbReference type="PROSITE" id="PS51192"/>
    </source>
</evidence>
<dbReference type="NCBIfam" id="NF003673">
    <property type="entry name" value="PRK05298.1"/>
    <property type="match status" value="1"/>
</dbReference>
<evidence type="ECO:0000256" key="2">
    <source>
        <dbReference type="ARBA" id="ARBA00008533"/>
    </source>
</evidence>
<evidence type="ECO:0000256" key="13">
    <source>
        <dbReference type="RuleBase" id="RU003587"/>
    </source>
</evidence>
<dbReference type="NCBIfam" id="TIGR00631">
    <property type="entry name" value="uvrb"/>
    <property type="match status" value="1"/>
</dbReference>
<sequence>MDKFELKSPWPPTGDQPLAIEKLVDGLNRKYPFQTLLGATGTGKTFTMANIVAKLNRPTLVIAHNKTLAAQLAAEFREFFPNNAVEYFVSYYDYYQPESYVPQIDLYIEKDADINEEIDRLRLAATKSLLTRRDVLIVASVSCIYNIGSPTAYRQSTRTLFKNQILPIGQIKEQLIRLQYERNDFDLKRATFRVKGDILEIYPAYEEFAVRLSFFGEKVEKISKLNPVTLEPEEELEEITIFPARHYNVPIDLPYDPLVEIEKEFKTWSTKLKKENKLVELQRLTSRVNYDLEMIREIGSVKGIENYSRYFDGRLPGEPPYTLLDYFPKDLLIFIDESHMSVPQIRGMWHGERSRKEVLIDNGFRLPSAMDNRPLTFNEFMKKVRQAIFTSATPDEFELSSSSQVVEQIIRPTGIVDPEIEVRKTKGQIPDLIEEIDRRVKKGQRVLVTTLTKRMAEDLAEYLQERGVKVMYIHYMVDTLERVDILRDLRKGKYDVLVGINLLREGLDLPEVSLVAILDADKEGFLRSKTALIQTVGRAARHVEGKVIMYADEQTGSMRGAIDETNRRRKIQLGYNKKHKITPVTIKKAIHDISERLAEIQPKAEVVQELDLTKVPKDQVRQLIRDLTQEMLSSAKNLEFERAAILRDQLLEIKNQNLEIPKTISPKEASKIKIS</sequence>